<keyword evidence="15" id="KW-1185">Reference proteome</keyword>
<feature type="binding site" evidence="11">
    <location>
        <position position="131"/>
    </location>
    <ligand>
        <name>S-adenosyl-L-methionine</name>
        <dbReference type="ChEBI" id="CHEBI:59789"/>
    </ligand>
</feature>
<evidence type="ECO:0000256" key="7">
    <source>
        <dbReference type="ARBA" id="ARBA00041129"/>
    </source>
</evidence>
<feature type="region of interest" description="Disordered" evidence="12">
    <location>
        <begin position="1"/>
        <end position="24"/>
    </location>
</feature>
<feature type="binding site" evidence="11">
    <location>
        <position position="115"/>
    </location>
    <ligand>
        <name>S-adenosyl-L-methionine</name>
        <dbReference type="ChEBI" id="CHEBI:59789"/>
    </ligand>
</feature>
<evidence type="ECO:0000256" key="5">
    <source>
        <dbReference type="ARBA" id="ARBA00037569"/>
    </source>
</evidence>
<dbReference type="InterPro" id="IPR015507">
    <property type="entry name" value="rRNA-MeTfrase_E"/>
</dbReference>
<keyword evidence="1 11" id="KW-0698">rRNA processing</keyword>
<evidence type="ECO:0000259" key="13">
    <source>
        <dbReference type="Pfam" id="PF01728"/>
    </source>
</evidence>
<feature type="active site" description="Proton acceptor" evidence="11">
    <location>
        <position position="195"/>
    </location>
</feature>
<dbReference type="EC" id="2.1.1.166" evidence="6 11"/>
<organism evidence="14 15">
    <name type="scientific">Brucella pseudogrignonensis</name>
    <dbReference type="NCBI Taxonomy" id="419475"/>
    <lineage>
        <taxon>Bacteria</taxon>
        <taxon>Pseudomonadati</taxon>
        <taxon>Pseudomonadota</taxon>
        <taxon>Alphaproteobacteria</taxon>
        <taxon>Hyphomicrobiales</taxon>
        <taxon>Brucellaceae</taxon>
        <taxon>Brucella/Ochrobactrum group</taxon>
        <taxon>Brucella</taxon>
    </lineage>
</organism>
<evidence type="ECO:0000313" key="15">
    <source>
        <dbReference type="Proteomes" id="UP001184614"/>
    </source>
</evidence>
<dbReference type="GO" id="GO:0032259">
    <property type="term" value="P:methylation"/>
    <property type="evidence" value="ECO:0007669"/>
    <property type="project" value="UniProtKB-KW"/>
</dbReference>
<dbReference type="GO" id="GO:0008168">
    <property type="term" value="F:methyltransferase activity"/>
    <property type="evidence" value="ECO:0007669"/>
    <property type="project" value="UniProtKB-KW"/>
</dbReference>
<protein>
    <recommendedName>
        <fullName evidence="7 11">Ribosomal RNA large subunit methyltransferase E</fullName>
        <ecNumber evidence="6 11">2.1.1.166</ecNumber>
    </recommendedName>
    <alternativeName>
        <fullName evidence="9 11">23S rRNA Um2552 methyltransferase</fullName>
    </alternativeName>
    <alternativeName>
        <fullName evidence="8 11">rRNA (uridine-2'-O-)-methyltransferase</fullName>
    </alternativeName>
</protein>
<evidence type="ECO:0000256" key="2">
    <source>
        <dbReference type="ARBA" id="ARBA00022603"/>
    </source>
</evidence>
<feature type="binding site" evidence="11">
    <location>
        <position position="155"/>
    </location>
    <ligand>
        <name>S-adenosyl-L-methionine</name>
        <dbReference type="ChEBI" id="CHEBI:59789"/>
    </ligand>
</feature>
<comment type="function">
    <text evidence="5 11">Specifically methylates the uridine in position 2552 of 23S rRNA at the 2'-O position of the ribose in the fully assembled 50S ribosomal subunit.</text>
</comment>
<dbReference type="RefSeq" id="WP_310012084.1">
    <property type="nucleotide sequence ID" value="NZ_JAVDQT010000002.1"/>
</dbReference>
<evidence type="ECO:0000256" key="10">
    <source>
        <dbReference type="ARBA" id="ARBA00048970"/>
    </source>
</evidence>
<evidence type="ECO:0000313" key="14">
    <source>
        <dbReference type="EMBL" id="MDR6432388.1"/>
    </source>
</evidence>
<evidence type="ECO:0000256" key="12">
    <source>
        <dbReference type="SAM" id="MobiDB-lite"/>
    </source>
</evidence>
<keyword evidence="2 11" id="KW-0489">Methyltransferase</keyword>
<dbReference type="HAMAP" id="MF_01547">
    <property type="entry name" value="RNA_methyltr_E"/>
    <property type="match status" value="1"/>
</dbReference>
<gene>
    <name evidence="11" type="primary">rlmE</name>
    <name evidence="11" type="synonym">ftsJ</name>
    <name evidence="11" type="synonym">rrmJ</name>
    <name evidence="14" type="ORF">J2782_002123</name>
</gene>
<evidence type="ECO:0000256" key="3">
    <source>
        <dbReference type="ARBA" id="ARBA00022679"/>
    </source>
</evidence>
<evidence type="ECO:0000256" key="1">
    <source>
        <dbReference type="ARBA" id="ARBA00022552"/>
    </source>
</evidence>
<proteinExistence type="inferred from homology"/>
<dbReference type="PANTHER" id="PTHR10920:SF18">
    <property type="entry name" value="RRNA METHYLTRANSFERASE 2, MITOCHONDRIAL"/>
    <property type="match status" value="1"/>
</dbReference>
<dbReference type="SUPFAM" id="SSF53335">
    <property type="entry name" value="S-adenosyl-L-methionine-dependent methyltransferases"/>
    <property type="match status" value="1"/>
</dbReference>
<reference evidence="14 15" key="1">
    <citation type="submission" date="2023-07" db="EMBL/GenBank/DDBJ databases">
        <title>Sorghum-associated microbial communities from plants grown in Nebraska, USA.</title>
        <authorList>
            <person name="Schachtman D."/>
        </authorList>
    </citation>
    <scope>NUCLEOTIDE SEQUENCE [LARGE SCALE GENOMIC DNA]</scope>
    <source>
        <strain evidence="14 15">DS1730</strain>
    </source>
</reference>
<name>A0ABU1M8M1_9HYPH</name>
<evidence type="ECO:0000256" key="8">
    <source>
        <dbReference type="ARBA" id="ARBA00041995"/>
    </source>
</evidence>
<keyword evidence="11" id="KW-0963">Cytoplasm</keyword>
<dbReference type="InterPro" id="IPR002877">
    <property type="entry name" value="RNA_MeTrfase_FtsJ_dom"/>
</dbReference>
<feature type="compositionally biased region" description="Low complexity" evidence="12">
    <location>
        <begin position="1"/>
        <end position="11"/>
    </location>
</feature>
<accession>A0ABU1M8M1</accession>
<feature type="domain" description="Ribosomal RNA methyltransferase FtsJ" evidence="13">
    <location>
        <begin position="60"/>
        <end position="238"/>
    </location>
</feature>
<comment type="catalytic activity">
    <reaction evidence="10 11">
        <text>uridine(2552) in 23S rRNA + S-adenosyl-L-methionine = 2'-O-methyluridine(2552) in 23S rRNA + S-adenosyl-L-homocysteine + H(+)</text>
        <dbReference type="Rhea" id="RHEA:42720"/>
        <dbReference type="Rhea" id="RHEA-COMP:10202"/>
        <dbReference type="Rhea" id="RHEA-COMP:10203"/>
        <dbReference type="ChEBI" id="CHEBI:15378"/>
        <dbReference type="ChEBI" id="CHEBI:57856"/>
        <dbReference type="ChEBI" id="CHEBI:59789"/>
        <dbReference type="ChEBI" id="CHEBI:65315"/>
        <dbReference type="ChEBI" id="CHEBI:74478"/>
        <dbReference type="EC" id="2.1.1.166"/>
    </reaction>
</comment>
<feature type="binding site" evidence="11">
    <location>
        <position position="94"/>
    </location>
    <ligand>
        <name>S-adenosyl-L-methionine</name>
        <dbReference type="ChEBI" id="CHEBI:59789"/>
    </ligand>
</feature>
<evidence type="ECO:0000256" key="9">
    <source>
        <dbReference type="ARBA" id="ARBA00042745"/>
    </source>
</evidence>
<dbReference type="InterPro" id="IPR029063">
    <property type="entry name" value="SAM-dependent_MTases_sf"/>
</dbReference>
<comment type="similarity">
    <text evidence="11">Belongs to the class I-like SAM-binding methyltransferase superfamily. RNA methyltransferase RlmE family.</text>
</comment>
<dbReference type="Proteomes" id="UP001184614">
    <property type="component" value="Unassembled WGS sequence"/>
</dbReference>
<comment type="subcellular location">
    <subcellularLocation>
        <location evidence="11">Cytoplasm</location>
    </subcellularLocation>
</comment>
<dbReference type="Gene3D" id="3.40.50.150">
    <property type="entry name" value="Vaccinia Virus protein VP39"/>
    <property type="match status" value="1"/>
</dbReference>
<dbReference type="EMBL" id="JAVDQT010000002">
    <property type="protein sequence ID" value="MDR6432388.1"/>
    <property type="molecule type" value="Genomic_DNA"/>
</dbReference>
<evidence type="ECO:0000256" key="11">
    <source>
        <dbReference type="HAMAP-Rule" id="MF_01547"/>
    </source>
</evidence>
<dbReference type="InterPro" id="IPR050082">
    <property type="entry name" value="RNA_methyltr_RlmE"/>
</dbReference>
<evidence type="ECO:0000256" key="6">
    <source>
        <dbReference type="ARBA" id="ARBA00038861"/>
    </source>
</evidence>
<dbReference type="PANTHER" id="PTHR10920">
    <property type="entry name" value="RIBOSOMAL RNA METHYLTRANSFERASE"/>
    <property type="match status" value="1"/>
</dbReference>
<dbReference type="PIRSF" id="PIRSF005461">
    <property type="entry name" value="23S_rRNA_mtase"/>
    <property type="match status" value="1"/>
</dbReference>
<feature type="binding site" evidence="11">
    <location>
        <position position="92"/>
    </location>
    <ligand>
        <name>S-adenosyl-L-methionine</name>
        <dbReference type="ChEBI" id="CHEBI:59789"/>
    </ligand>
</feature>
<evidence type="ECO:0000256" key="4">
    <source>
        <dbReference type="ARBA" id="ARBA00022691"/>
    </source>
</evidence>
<comment type="caution">
    <text evidence="14">The sequence shown here is derived from an EMBL/GenBank/DDBJ whole genome shotgun (WGS) entry which is preliminary data.</text>
</comment>
<keyword evidence="4 11" id="KW-0949">S-adenosyl-L-methionine</keyword>
<keyword evidence="3 11" id="KW-0808">Transferase</keyword>
<dbReference type="Pfam" id="PF01728">
    <property type="entry name" value="FtsJ"/>
    <property type="match status" value="1"/>
</dbReference>
<sequence length="240" mass="26232">MSKAGGNKSGTKTGGRGGAGTSNLRVRVKKKAGTIKESSRRWLLRHLNDPYVHQSKKDGYRSRAAYKLIEINDRYNLLKKGQKIIDLGAAPGGWSQIAAKIVGSTDENPQVVGIDYLHVDPLPGVILLEMDFLDDAAPEKLMEALGDKPDLVISDMAAPTTGHRRTDHLRTVHLCEVAADFAVSVLKPGGHFLTKTFQGGTENDLLAMLKQKFKSVHHIKPPASRAESVELYLLARDFKG</sequence>